<reference evidence="2" key="1">
    <citation type="submission" date="2021-01" db="EMBL/GenBank/DDBJ databases">
        <title>Caligus Genome Assembly.</title>
        <authorList>
            <person name="Gallardo-Escarate C."/>
        </authorList>
    </citation>
    <scope>NUCLEOTIDE SEQUENCE [LARGE SCALE GENOMIC DNA]</scope>
</reference>
<protein>
    <submittedName>
        <fullName evidence="1">DNA-directed RNA polymerase subunit</fullName>
    </submittedName>
</protein>
<evidence type="ECO:0000313" key="1">
    <source>
        <dbReference type="EMBL" id="QQP34614.1"/>
    </source>
</evidence>
<keyword evidence="2" id="KW-1185">Reference proteome</keyword>
<proteinExistence type="predicted"/>
<dbReference type="OrthoDB" id="282152at2759"/>
<dbReference type="GO" id="GO:0000428">
    <property type="term" value="C:DNA-directed RNA polymerase complex"/>
    <property type="evidence" value="ECO:0007669"/>
    <property type="project" value="UniProtKB-KW"/>
</dbReference>
<dbReference type="AlphaFoldDB" id="A0A7T8JU26"/>
<keyword evidence="1" id="KW-0240">DNA-directed RNA polymerase</keyword>
<gene>
    <name evidence="1" type="ORF">FKW44_022561</name>
</gene>
<organism evidence="1 2">
    <name type="scientific">Caligus rogercresseyi</name>
    <name type="common">Sea louse</name>
    <dbReference type="NCBI Taxonomy" id="217165"/>
    <lineage>
        <taxon>Eukaryota</taxon>
        <taxon>Metazoa</taxon>
        <taxon>Ecdysozoa</taxon>
        <taxon>Arthropoda</taxon>
        <taxon>Crustacea</taxon>
        <taxon>Multicrustacea</taxon>
        <taxon>Hexanauplia</taxon>
        <taxon>Copepoda</taxon>
        <taxon>Siphonostomatoida</taxon>
        <taxon>Caligidae</taxon>
        <taxon>Caligus</taxon>
    </lineage>
</organism>
<dbReference type="EMBL" id="CP045906">
    <property type="protein sequence ID" value="QQP34614.1"/>
    <property type="molecule type" value="Genomic_DNA"/>
</dbReference>
<evidence type="ECO:0000313" key="2">
    <source>
        <dbReference type="Proteomes" id="UP000595437"/>
    </source>
</evidence>
<sequence>MAILISLDCRKKEHPILGMRFACATCPYKRNVVSRLSDRIYPKLKEVDDVLGGSAAWTT</sequence>
<dbReference type="Proteomes" id="UP000595437">
    <property type="component" value="Chromosome 17"/>
</dbReference>
<name>A0A7T8JU26_CALRO</name>
<keyword evidence="1" id="KW-0804">Transcription</keyword>
<accession>A0A7T8JU26</accession>